<dbReference type="eggNOG" id="COG1894">
    <property type="taxonomic scope" value="Bacteria"/>
</dbReference>
<dbReference type="STRING" id="457570.Nther_0703"/>
<proteinExistence type="inferred from homology"/>
<dbReference type="SUPFAM" id="SSF54862">
    <property type="entry name" value="4Fe-4S ferredoxins"/>
    <property type="match status" value="1"/>
</dbReference>
<dbReference type="PANTHER" id="PTHR43578:SF3">
    <property type="entry name" value="NADH-QUINONE OXIDOREDUCTASE SUBUNIT F"/>
    <property type="match status" value="1"/>
</dbReference>
<dbReference type="FunFam" id="3.40.50.11540:FF:000001">
    <property type="entry name" value="NADH dehydrogenase [ubiquinone] flavoprotein 1, mitochondrial"/>
    <property type="match status" value="1"/>
</dbReference>
<dbReference type="GO" id="GO:0051539">
    <property type="term" value="F:4 iron, 4 sulfur cluster binding"/>
    <property type="evidence" value="ECO:0007669"/>
    <property type="project" value="UniProtKB-KW"/>
</dbReference>
<feature type="domain" description="4Fe-4S ferredoxin-type" evidence="6">
    <location>
        <begin position="563"/>
        <end position="588"/>
    </location>
</feature>
<dbReference type="PROSITE" id="PS00645">
    <property type="entry name" value="COMPLEX1_51K_2"/>
    <property type="match status" value="1"/>
</dbReference>
<gene>
    <name evidence="7" type="ordered locus">Nther_0703</name>
</gene>
<dbReference type="InParanoid" id="B2A7A1"/>
<dbReference type="PANTHER" id="PTHR43578">
    <property type="entry name" value="NADH-QUINONE OXIDOREDUCTASE SUBUNIT F"/>
    <property type="match status" value="1"/>
</dbReference>
<dbReference type="EC" id="1.6.99.5" evidence="7"/>
<organism evidence="7 8">
    <name type="scientific">Natranaerobius thermophilus (strain ATCC BAA-1301 / DSM 18059 / JW/NM-WN-LF)</name>
    <dbReference type="NCBI Taxonomy" id="457570"/>
    <lineage>
        <taxon>Bacteria</taxon>
        <taxon>Bacillati</taxon>
        <taxon>Bacillota</taxon>
        <taxon>Clostridia</taxon>
        <taxon>Natranaerobiales</taxon>
        <taxon>Natranaerobiaceae</taxon>
        <taxon>Natranaerobius</taxon>
    </lineage>
</organism>
<dbReference type="GO" id="GO:0016491">
    <property type="term" value="F:oxidoreductase activity"/>
    <property type="evidence" value="ECO:0007669"/>
    <property type="project" value="UniProtKB-KW"/>
</dbReference>
<evidence type="ECO:0000313" key="7">
    <source>
        <dbReference type="EMBL" id="ACB84295.1"/>
    </source>
</evidence>
<reference evidence="7 8" key="1">
    <citation type="submission" date="2008-04" db="EMBL/GenBank/DDBJ databases">
        <title>Complete sequence of chromosome of Natranaerobius thermophilus JW/NM-WN-LF.</title>
        <authorList>
            <consortium name="US DOE Joint Genome Institute"/>
            <person name="Copeland A."/>
            <person name="Lucas S."/>
            <person name="Lapidus A."/>
            <person name="Glavina del Rio T."/>
            <person name="Dalin E."/>
            <person name="Tice H."/>
            <person name="Bruce D."/>
            <person name="Goodwin L."/>
            <person name="Pitluck S."/>
            <person name="Chertkov O."/>
            <person name="Brettin T."/>
            <person name="Detter J.C."/>
            <person name="Han C."/>
            <person name="Kuske C.R."/>
            <person name="Schmutz J."/>
            <person name="Larimer F."/>
            <person name="Land M."/>
            <person name="Hauser L."/>
            <person name="Kyrpides N."/>
            <person name="Lykidis A."/>
            <person name="Mesbah N.M."/>
            <person name="Wiegel J."/>
        </authorList>
    </citation>
    <scope>NUCLEOTIDE SEQUENCE [LARGE SCALE GENOMIC DNA]</scope>
    <source>
        <strain evidence="8">ATCC BAA-1301 / DSM 18059 / JW/NM-WN-LF</strain>
    </source>
</reference>
<dbReference type="GO" id="GO:0010181">
    <property type="term" value="F:FMN binding"/>
    <property type="evidence" value="ECO:0007669"/>
    <property type="project" value="InterPro"/>
</dbReference>
<comment type="similarity">
    <text evidence="1">Belongs to the complex I 51 kDa subunit family.</text>
</comment>
<evidence type="ECO:0000259" key="6">
    <source>
        <dbReference type="PROSITE" id="PS51379"/>
    </source>
</evidence>
<dbReference type="InterPro" id="IPR011538">
    <property type="entry name" value="Nuo51_FMN-bd"/>
</dbReference>
<dbReference type="Gene3D" id="1.20.1440.230">
    <property type="entry name" value="NADH-ubiquinone oxidoreductase 51kDa subunit, iron-sulphur binding domain"/>
    <property type="match status" value="1"/>
</dbReference>
<dbReference type="Gene3D" id="3.10.20.600">
    <property type="match status" value="1"/>
</dbReference>
<dbReference type="SUPFAM" id="SSF52833">
    <property type="entry name" value="Thioredoxin-like"/>
    <property type="match status" value="1"/>
</dbReference>
<keyword evidence="2" id="KW-0004">4Fe-4S</keyword>
<keyword evidence="8" id="KW-1185">Reference proteome</keyword>
<dbReference type="SMART" id="SM00928">
    <property type="entry name" value="NADH_4Fe-4S"/>
    <property type="match status" value="1"/>
</dbReference>
<evidence type="ECO:0000256" key="3">
    <source>
        <dbReference type="ARBA" id="ARBA00022723"/>
    </source>
</evidence>
<dbReference type="Proteomes" id="UP000001683">
    <property type="component" value="Chromosome"/>
</dbReference>
<dbReference type="FunFam" id="1.20.1440.230:FF:000001">
    <property type="entry name" value="Mitochondrial NADH dehydrogenase flavoprotein 1"/>
    <property type="match status" value="1"/>
</dbReference>
<dbReference type="Gene3D" id="3.40.50.11540">
    <property type="entry name" value="NADH-ubiquinone oxidoreductase 51kDa subunit"/>
    <property type="match status" value="1"/>
</dbReference>
<dbReference type="InterPro" id="IPR017896">
    <property type="entry name" value="4Fe4S_Fe-S-bd"/>
</dbReference>
<dbReference type="Pfam" id="PF01512">
    <property type="entry name" value="Complex1_51K"/>
    <property type="match status" value="1"/>
</dbReference>
<dbReference type="InterPro" id="IPR037225">
    <property type="entry name" value="Nuo51_FMN-bd_sf"/>
</dbReference>
<evidence type="ECO:0000256" key="2">
    <source>
        <dbReference type="ARBA" id="ARBA00022485"/>
    </source>
</evidence>
<keyword evidence="4" id="KW-0408">Iron</keyword>
<evidence type="ECO:0000256" key="4">
    <source>
        <dbReference type="ARBA" id="ARBA00023004"/>
    </source>
</evidence>
<accession>B2A7A1</accession>
<evidence type="ECO:0000256" key="5">
    <source>
        <dbReference type="ARBA" id="ARBA00023014"/>
    </source>
</evidence>
<dbReference type="Pfam" id="PF01257">
    <property type="entry name" value="2Fe-2S_thioredx"/>
    <property type="match status" value="1"/>
</dbReference>
<feature type="domain" description="4Fe-4S ferredoxin-type" evidence="6">
    <location>
        <begin position="533"/>
        <end position="562"/>
    </location>
</feature>
<dbReference type="KEGG" id="nth:Nther_0703"/>
<reference evidence="7 8" key="2">
    <citation type="journal article" date="2011" name="J. Bacteriol.">
        <title>Complete genome sequence of the anaerobic, halophilic alkalithermophile Natranaerobius thermophilus JW/NM-WN-LF.</title>
        <authorList>
            <person name="Zhao B."/>
            <person name="Mesbah N.M."/>
            <person name="Dalin E."/>
            <person name="Goodwin L."/>
            <person name="Nolan M."/>
            <person name="Pitluck S."/>
            <person name="Chertkov O."/>
            <person name="Brettin T.S."/>
            <person name="Han J."/>
            <person name="Larimer F.W."/>
            <person name="Land M.L."/>
            <person name="Hauser L."/>
            <person name="Kyrpides N."/>
            <person name="Wiegel J."/>
        </authorList>
    </citation>
    <scope>NUCLEOTIDE SEQUENCE [LARGE SCALE GENOMIC DNA]</scope>
    <source>
        <strain evidence="8">ATCC BAA-1301 / DSM 18059 / JW/NM-WN-LF</strain>
    </source>
</reference>
<dbReference type="Gene3D" id="3.40.30.10">
    <property type="entry name" value="Glutaredoxin"/>
    <property type="match status" value="1"/>
</dbReference>
<dbReference type="AlphaFoldDB" id="B2A7A1"/>
<dbReference type="EMBL" id="CP001034">
    <property type="protein sequence ID" value="ACB84295.1"/>
    <property type="molecule type" value="Genomic_DNA"/>
</dbReference>
<dbReference type="SUPFAM" id="SSF142019">
    <property type="entry name" value="Nqo1 FMN-binding domain-like"/>
    <property type="match status" value="1"/>
</dbReference>
<dbReference type="Gene3D" id="6.10.250.1450">
    <property type="match status" value="1"/>
</dbReference>
<dbReference type="InterPro" id="IPR019575">
    <property type="entry name" value="Nuop51_4Fe4S-bd"/>
</dbReference>
<dbReference type="GO" id="GO:0008137">
    <property type="term" value="F:NADH dehydrogenase (ubiquinone) activity"/>
    <property type="evidence" value="ECO:0007669"/>
    <property type="project" value="InterPro"/>
</dbReference>
<dbReference type="InterPro" id="IPR037207">
    <property type="entry name" value="Nuop51_4Fe4S-bd_sf"/>
</dbReference>
<dbReference type="InterPro" id="IPR036249">
    <property type="entry name" value="Thioredoxin-like_sf"/>
</dbReference>
<dbReference type="PROSITE" id="PS51379">
    <property type="entry name" value="4FE4S_FER_2"/>
    <property type="match status" value="2"/>
</dbReference>
<keyword evidence="3" id="KW-0479">Metal-binding</keyword>
<dbReference type="Gene3D" id="3.30.70.20">
    <property type="match status" value="1"/>
</dbReference>
<evidence type="ECO:0000256" key="1">
    <source>
        <dbReference type="ARBA" id="ARBA00007523"/>
    </source>
</evidence>
<dbReference type="SUPFAM" id="SSF140490">
    <property type="entry name" value="Nqo1C-terminal domain-like"/>
    <property type="match status" value="1"/>
</dbReference>
<sequence>MRVLVCGGTGCVTSGSQEVKDVLETELEKENIQDYKVIFTGCQGFCEQGPLIRVEQDETFYCNVDAEGAKKIVHHHLKNGQLVSELLYENHDGHKVQKREEIDFYQKQERVVINRSGFIDPENIDEYLNSGGYQALQLGLTMEPEDIITEIQAANLRGRGGGGFPTGLKWEYAKKGDEKTEKYVVCNADEGDPGAFMDRSILEGDPHVVIEGMAIAGLAIGANRGIIYVRAEYPLAVKRLEKAISQAKEYGYLGERVLGSNFSFDIEIKQGAGAFVCGEETALIESVHGNRGMPRPRPPFPAEKGLYDSPTILNNVETLANIPVILNWGAQKYNELGTKDSKGTKVFAITGKVRNTGLCEVPMGIKLKDLIFDIGGGIKDDKEFKAVQIGGPSGGCLPQESLDFPIEYDSLIDAGAMMGSGGLVVMDTSTCMVDLSRFFLNFTQSESCGKCNPCREGTKRLLEILNRIIDGYGENEDLKILNRLGNNIINTSLCGLGQSAPNPVLSTIRYFENEYLEHINNKYCRAGVCKNLTTIEVDPEKCSGCEICKQICPVDAIKGEKSEVHNIDSKVCIKCKECIDKCPLEAIE</sequence>
<keyword evidence="7" id="KW-0560">Oxidoreductase</keyword>
<dbReference type="GO" id="GO:0046872">
    <property type="term" value="F:metal ion binding"/>
    <property type="evidence" value="ECO:0007669"/>
    <property type="project" value="UniProtKB-KW"/>
</dbReference>
<dbReference type="SUPFAM" id="SSF142984">
    <property type="entry name" value="Nqo1 middle domain-like"/>
    <property type="match status" value="1"/>
</dbReference>
<dbReference type="Pfam" id="PF10589">
    <property type="entry name" value="NADH_4Fe-4S"/>
    <property type="match status" value="1"/>
</dbReference>
<dbReference type="HOGENOM" id="CLU_014881_3_2_9"/>
<protein>
    <submittedName>
        <fullName evidence="7">NADH dehydrogenase (Quinone)</fullName>
        <ecNumber evidence="7">1.6.99.5</ecNumber>
    </submittedName>
</protein>
<dbReference type="PROSITE" id="PS00198">
    <property type="entry name" value="4FE4S_FER_1"/>
    <property type="match status" value="2"/>
</dbReference>
<dbReference type="CDD" id="cd02980">
    <property type="entry name" value="TRX_Fd_family"/>
    <property type="match status" value="1"/>
</dbReference>
<evidence type="ECO:0000313" key="8">
    <source>
        <dbReference type="Proteomes" id="UP000001683"/>
    </source>
</evidence>
<dbReference type="InterPro" id="IPR001949">
    <property type="entry name" value="NADH-UbQ_OxRdtase_51kDa_CS"/>
</dbReference>
<keyword evidence="5" id="KW-0411">Iron-sulfur</keyword>
<name>B2A7A1_NATTJ</name>
<dbReference type="RefSeq" id="WP_012447179.1">
    <property type="nucleotide sequence ID" value="NC_010718.1"/>
</dbReference>
<dbReference type="OrthoDB" id="9761899at2"/>
<dbReference type="Pfam" id="PF00037">
    <property type="entry name" value="Fer4"/>
    <property type="match status" value="1"/>
</dbReference>
<dbReference type="InterPro" id="IPR017900">
    <property type="entry name" value="4Fe4S_Fe_S_CS"/>
</dbReference>